<dbReference type="EMBL" id="JWZT01002214">
    <property type="protein sequence ID" value="KII70027.1"/>
    <property type="molecule type" value="Genomic_DNA"/>
</dbReference>
<dbReference type="OMA" id="SKITHSE"/>
<keyword evidence="2" id="KW-1185">Reference proteome</keyword>
<proteinExistence type="predicted"/>
<dbReference type="Gene3D" id="3.10.10.10">
    <property type="entry name" value="HIV Type 1 Reverse Transcriptase, subunit A, domain 1"/>
    <property type="match status" value="1"/>
</dbReference>
<dbReference type="InterPro" id="IPR043502">
    <property type="entry name" value="DNA/RNA_pol_sf"/>
</dbReference>
<protein>
    <submittedName>
        <fullName evidence="1">Uncharacterized protein</fullName>
    </submittedName>
</protein>
<dbReference type="InterPro" id="IPR043128">
    <property type="entry name" value="Rev_trsase/Diguanyl_cyclase"/>
</dbReference>
<evidence type="ECO:0000313" key="1">
    <source>
        <dbReference type="EMBL" id="KII70027.1"/>
    </source>
</evidence>
<name>A0A0C2N7X7_THEKT</name>
<gene>
    <name evidence="1" type="ORF">RF11_01332</name>
</gene>
<dbReference type="PANTHER" id="PTHR37984:SF5">
    <property type="entry name" value="PROTEIN NYNRIN-LIKE"/>
    <property type="match status" value="1"/>
</dbReference>
<evidence type="ECO:0000313" key="2">
    <source>
        <dbReference type="Proteomes" id="UP000031668"/>
    </source>
</evidence>
<dbReference type="Proteomes" id="UP000031668">
    <property type="component" value="Unassembled WGS sequence"/>
</dbReference>
<dbReference type="InterPro" id="IPR050951">
    <property type="entry name" value="Retrovirus_Pol_polyprotein"/>
</dbReference>
<dbReference type="SUPFAM" id="SSF56672">
    <property type="entry name" value="DNA/RNA polymerases"/>
    <property type="match status" value="1"/>
</dbReference>
<sequence length="110" mass="12859">MGYKASIRLRPDTTLRIFKARNVPYSFREKVQFEIDRLTREGILEKIEEVSEPITWASPIVCIEKRERGIRICGDYKITINKHMDFLPYPLPTFKNVMAVIKGGQKILCE</sequence>
<dbReference type="AlphaFoldDB" id="A0A0C2N7X7"/>
<comment type="caution">
    <text evidence="1">The sequence shown here is derived from an EMBL/GenBank/DDBJ whole genome shotgun (WGS) entry which is preliminary data.</text>
</comment>
<dbReference type="Gene3D" id="3.30.70.270">
    <property type="match status" value="1"/>
</dbReference>
<accession>A0A0C2N7X7</accession>
<dbReference type="PANTHER" id="PTHR37984">
    <property type="entry name" value="PROTEIN CBG26694"/>
    <property type="match status" value="1"/>
</dbReference>
<dbReference type="OrthoDB" id="10056300at2759"/>
<reference evidence="1 2" key="1">
    <citation type="journal article" date="2014" name="Genome Biol. Evol.">
        <title>The genome of the myxosporean Thelohanellus kitauei shows adaptations to nutrient acquisition within its fish host.</title>
        <authorList>
            <person name="Yang Y."/>
            <person name="Xiong J."/>
            <person name="Zhou Z."/>
            <person name="Huo F."/>
            <person name="Miao W."/>
            <person name="Ran C."/>
            <person name="Liu Y."/>
            <person name="Zhang J."/>
            <person name="Feng J."/>
            <person name="Wang M."/>
            <person name="Wang M."/>
            <person name="Wang L."/>
            <person name="Yao B."/>
        </authorList>
    </citation>
    <scope>NUCLEOTIDE SEQUENCE [LARGE SCALE GENOMIC DNA]</scope>
    <source>
        <strain evidence="1">Wuqing</strain>
    </source>
</reference>
<organism evidence="1 2">
    <name type="scientific">Thelohanellus kitauei</name>
    <name type="common">Myxosporean</name>
    <dbReference type="NCBI Taxonomy" id="669202"/>
    <lineage>
        <taxon>Eukaryota</taxon>
        <taxon>Metazoa</taxon>
        <taxon>Cnidaria</taxon>
        <taxon>Myxozoa</taxon>
        <taxon>Myxosporea</taxon>
        <taxon>Bivalvulida</taxon>
        <taxon>Platysporina</taxon>
        <taxon>Myxobolidae</taxon>
        <taxon>Thelohanellus</taxon>
    </lineage>
</organism>